<protein>
    <submittedName>
        <fullName evidence="2">Uncharacterized protein</fullName>
    </submittedName>
</protein>
<accession>A0A835SQ86</accession>
<feature type="compositionally biased region" description="Basic and acidic residues" evidence="1">
    <location>
        <begin position="615"/>
        <end position="627"/>
    </location>
</feature>
<dbReference type="EMBL" id="JAEHOC010000025">
    <property type="protein sequence ID" value="KAG2431213.1"/>
    <property type="molecule type" value="Genomic_DNA"/>
</dbReference>
<dbReference type="PANTHER" id="PTHR12393">
    <property type="entry name" value="SPHINGOMYELIN PHOSPHODIESTERASE RELATED"/>
    <property type="match status" value="1"/>
</dbReference>
<dbReference type="GO" id="GO:0004620">
    <property type="term" value="F:phospholipase activity"/>
    <property type="evidence" value="ECO:0007669"/>
    <property type="project" value="TreeGrafter"/>
</dbReference>
<keyword evidence="3" id="KW-1185">Reference proteome</keyword>
<organism evidence="2 3">
    <name type="scientific">Chlamydomonas incerta</name>
    <dbReference type="NCBI Taxonomy" id="51695"/>
    <lineage>
        <taxon>Eukaryota</taxon>
        <taxon>Viridiplantae</taxon>
        <taxon>Chlorophyta</taxon>
        <taxon>core chlorophytes</taxon>
        <taxon>Chlorophyceae</taxon>
        <taxon>CS clade</taxon>
        <taxon>Chlamydomonadales</taxon>
        <taxon>Chlamydomonadaceae</taxon>
        <taxon>Chlamydomonas</taxon>
    </lineage>
</organism>
<dbReference type="GO" id="GO:0016020">
    <property type="term" value="C:membrane"/>
    <property type="evidence" value="ECO:0007669"/>
    <property type="project" value="TreeGrafter"/>
</dbReference>
<feature type="region of interest" description="Disordered" evidence="1">
    <location>
        <begin position="615"/>
        <end position="663"/>
    </location>
</feature>
<feature type="compositionally biased region" description="Basic and acidic residues" evidence="1">
    <location>
        <begin position="577"/>
        <end position="594"/>
    </location>
</feature>
<dbReference type="PANTHER" id="PTHR12393:SF6">
    <property type="entry name" value="SPHINGOMYELIN PHOSPHODIESTERASE 2"/>
    <property type="match status" value="1"/>
</dbReference>
<dbReference type="GO" id="GO:0030149">
    <property type="term" value="P:sphingolipid catabolic process"/>
    <property type="evidence" value="ECO:0007669"/>
    <property type="project" value="TreeGrafter"/>
</dbReference>
<evidence type="ECO:0000256" key="1">
    <source>
        <dbReference type="SAM" id="MobiDB-lite"/>
    </source>
</evidence>
<comment type="caution">
    <text evidence="2">The sequence shown here is derived from an EMBL/GenBank/DDBJ whole genome shotgun (WGS) entry which is preliminary data.</text>
</comment>
<dbReference type="GO" id="GO:0005783">
    <property type="term" value="C:endoplasmic reticulum"/>
    <property type="evidence" value="ECO:0007669"/>
    <property type="project" value="TreeGrafter"/>
</dbReference>
<dbReference type="Proteomes" id="UP000650467">
    <property type="component" value="Unassembled WGS sequence"/>
</dbReference>
<evidence type="ECO:0000313" key="2">
    <source>
        <dbReference type="EMBL" id="KAG2431213.1"/>
    </source>
</evidence>
<name>A0A835SQ86_CHLIN</name>
<dbReference type="GO" id="GO:0046513">
    <property type="term" value="P:ceramide biosynthetic process"/>
    <property type="evidence" value="ECO:0007669"/>
    <property type="project" value="TreeGrafter"/>
</dbReference>
<dbReference type="AlphaFoldDB" id="A0A835SQ86"/>
<sequence length="680" mass="70724">MAAAPWPGWQFLAHWGAPEPWRALTLNQRQRVLCLAASSGDEPSLDAALAHCGCLSSQALISAARAGQGAACQRLLAEGCQVELEAACAAAEAGHLSLCSLLWRKRLRDYEFYGDVVEAAYMASSDAVRVAEAACFAGYATVLRPAAAPLCDVALGCPLPVFRELAERWRQLEPPQPGASTAGAAGGDGSALLLSALGSRTPDWKDKVELVVARRPDYLAATVTGAQVHHSLFEWAAAQPDFEQRLRYLVTDKCAGAAVAQAAAVAAAGAGDVGALRFLLDECGVRLADNCICEAAAHGQHAVLEFLRGRGQLLSLSCDGRALDPSAAPVCVLAATAVVAAAEPPSHSSSQAANQLGAEVQLQPIAEAGSVEQLEWALGAAAGLAGVAVAQGPAPAEQRLLLAALAAGNLAAASHLHACGLAPVLPAALDVIGRYCRRITEPGSFGAVRWLVEQRRAGQAAAAGAGGAAGADNGAAGAVDAGGAAAAGEAAAGLADAEWATLLHDVGVDGRLRGRYSGNQWKWLKAAFLDSPVRPHATAASTARDFGFSRATNKELTGMPNKRMQEAAPSAVADAEGSGHEPEPEAEREREREEGVMAARRLVVAEVKGRFRQEVEMEEQQKADAVREAQQAEDDQDEDEDENDAYGMVGDGGDYEDNSEDGYGCGYGYGFENEDIYCPF</sequence>
<feature type="compositionally biased region" description="Acidic residues" evidence="1">
    <location>
        <begin position="631"/>
        <end position="644"/>
    </location>
</feature>
<reference evidence="2" key="1">
    <citation type="journal article" date="2020" name="bioRxiv">
        <title>Comparative genomics of Chlamydomonas.</title>
        <authorList>
            <person name="Craig R.J."/>
            <person name="Hasan A.R."/>
            <person name="Ness R.W."/>
            <person name="Keightley P.D."/>
        </authorList>
    </citation>
    <scope>NUCLEOTIDE SEQUENCE</scope>
    <source>
        <strain evidence="2">SAG 7.73</strain>
    </source>
</reference>
<feature type="region of interest" description="Disordered" evidence="1">
    <location>
        <begin position="555"/>
        <end position="594"/>
    </location>
</feature>
<evidence type="ECO:0000313" key="3">
    <source>
        <dbReference type="Proteomes" id="UP000650467"/>
    </source>
</evidence>
<proteinExistence type="predicted"/>
<gene>
    <name evidence="2" type="ORF">HXX76_009741</name>
</gene>
<dbReference type="GO" id="GO:0071944">
    <property type="term" value="C:cell periphery"/>
    <property type="evidence" value="ECO:0007669"/>
    <property type="project" value="TreeGrafter"/>
</dbReference>
<dbReference type="OrthoDB" id="548202at2759"/>